<name>A0A3B0MBI6_9RHOB</name>
<organism evidence="4 5">
    <name type="scientific">Roseinatronobacter ekhonensis</name>
    <dbReference type="NCBI Taxonomy" id="254356"/>
    <lineage>
        <taxon>Bacteria</taxon>
        <taxon>Pseudomonadati</taxon>
        <taxon>Pseudomonadota</taxon>
        <taxon>Alphaproteobacteria</taxon>
        <taxon>Rhodobacterales</taxon>
        <taxon>Paracoccaceae</taxon>
        <taxon>Roseinatronobacter</taxon>
    </lineage>
</organism>
<feature type="domain" description="Nudix hydrolase" evidence="3">
    <location>
        <begin position="3"/>
        <end position="135"/>
    </location>
</feature>
<proteinExistence type="predicted"/>
<evidence type="ECO:0000313" key="4">
    <source>
        <dbReference type="EMBL" id="SUZ33023.1"/>
    </source>
</evidence>
<reference evidence="5" key="1">
    <citation type="submission" date="2018-08" db="EMBL/GenBank/DDBJ databases">
        <authorList>
            <person name="Rodrigo-Torres L."/>
            <person name="Arahal R. D."/>
            <person name="Lucena T."/>
        </authorList>
    </citation>
    <scope>NUCLEOTIDE SEQUENCE [LARGE SCALE GENOMIC DNA]</scope>
    <source>
        <strain evidence="5">CECT 7235</strain>
    </source>
</reference>
<dbReference type="Gene3D" id="3.90.79.10">
    <property type="entry name" value="Nucleoside Triphosphate Pyrophosphohydrolase"/>
    <property type="match status" value="1"/>
</dbReference>
<dbReference type="Pfam" id="PF00293">
    <property type="entry name" value="NUDIX"/>
    <property type="match status" value="1"/>
</dbReference>
<dbReference type="PANTHER" id="PTHR43046">
    <property type="entry name" value="GDP-MANNOSE MANNOSYL HYDROLASE"/>
    <property type="match status" value="1"/>
</dbReference>
<dbReference type="EMBL" id="UIHC01000035">
    <property type="protein sequence ID" value="SUZ33023.1"/>
    <property type="molecule type" value="Genomic_DNA"/>
</dbReference>
<comment type="cofactor">
    <cofactor evidence="1">
        <name>Mg(2+)</name>
        <dbReference type="ChEBI" id="CHEBI:18420"/>
    </cofactor>
</comment>
<evidence type="ECO:0000313" key="5">
    <source>
        <dbReference type="Proteomes" id="UP000272908"/>
    </source>
</evidence>
<evidence type="ECO:0000259" key="3">
    <source>
        <dbReference type="PROSITE" id="PS51462"/>
    </source>
</evidence>
<gene>
    <name evidence="4" type="ORF">ROE7235_02791</name>
</gene>
<evidence type="ECO:0000256" key="1">
    <source>
        <dbReference type="ARBA" id="ARBA00001946"/>
    </source>
</evidence>
<dbReference type="RefSeq" id="WP_121096110.1">
    <property type="nucleotide sequence ID" value="NZ_UIHC01000035.1"/>
</dbReference>
<dbReference type="Proteomes" id="UP000272908">
    <property type="component" value="Unassembled WGS sequence"/>
</dbReference>
<evidence type="ECO:0000256" key="2">
    <source>
        <dbReference type="ARBA" id="ARBA00022801"/>
    </source>
</evidence>
<keyword evidence="2" id="KW-0378">Hydrolase</keyword>
<sequence>MPCPRLAVRALILHEGRLLIVNAWPDGKSDLWCAPGGGVERGQSLPDNLAREIYEECGLRIAVGAPCLVNEFHDPTGSFHQVDIYFHATITGGQIDPAWCDPEGVVTQRRFVTEAELCCLRFKPDSLPELAFGAAGQGANAMYDPLEPIVL</sequence>
<dbReference type="AlphaFoldDB" id="A0A3B0MBI6"/>
<protein>
    <recommendedName>
        <fullName evidence="3">Nudix hydrolase domain-containing protein</fullName>
    </recommendedName>
</protein>
<dbReference type="PANTHER" id="PTHR43046:SF14">
    <property type="entry name" value="MUTT_NUDIX FAMILY PROTEIN"/>
    <property type="match status" value="1"/>
</dbReference>
<accession>A0A3B0MBI6</accession>
<dbReference type="InterPro" id="IPR015797">
    <property type="entry name" value="NUDIX_hydrolase-like_dom_sf"/>
</dbReference>
<dbReference type="PROSITE" id="PS51462">
    <property type="entry name" value="NUDIX"/>
    <property type="match status" value="1"/>
</dbReference>
<dbReference type="OrthoDB" id="9761969at2"/>
<dbReference type="InterPro" id="IPR000086">
    <property type="entry name" value="NUDIX_hydrolase_dom"/>
</dbReference>
<dbReference type="SUPFAM" id="SSF55811">
    <property type="entry name" value="Nudix"/>
    <property type="match status" value="1"/>
</dbReference>
<dbReference type="GO" id="GO:0016787">
    <property type="term" value="F:hydrolase activity"/>
    <property type="evidence" value="ECO:0007669"/>
    <property type="project" value="UniProtKB-KW"/>
</dbReference>
<keyword evidence="5" id="KW-1185">Reference proteome</keyword>